<gene>
    <name evidence="2" type="ORF">ASPSYDRAFT_39969</name>
</gene>
<keyword evidence="3" id="KW-1185">Reference proteome</keyword>
<sequence>MSRSNTQKQFSSFQRPSPREGSRPSGTGAWRSAPQNPQNNRNPQKLDSGHGQRKSYQNSQNHHNNHTNNKHYHQKRNTQKKVVFLNSKPRHAGAGLDFDNDTTMTRMPSPYSAKQWRRIQYLRQLRDTHQYLKLHQGLNSPDQRPPQDVDMTRGTPKHIIRPASC</sequence>
<dbReference type="GeneID" id="63762067"/>
<feature type="compositionally biased region" description="Low complexity" evidence="1">
    <location>
        <begin position="34"/>
        <end position="43"/>
    </location>
</feature>
<dbReference type="VEuPathDB" id="FungiDB:ASPSYDRAFT_39969"/>
<name>A0A1L9U0J8_9EURO</name>
<organism evidence="2 3">
    <name type="scientific">Aspergillus sydowii CBS 593.65</name>
    <dbReference type="NCBI Taxonomy" id="1036612"/>
    <lineage>
        <taxon>Eukaryota</taxon>
        <taxon>Fungi</taxon>
        <taxon>Dikarya</taxon>
        <taxon>Ascomycota</taxon>
        <taxon>Pezizomycotina</taxon>
        <taxon>Eurotiomycetes</taxon>
        <taxon>Eurotiomycetidae</taxon>
        <taxon>Eurotiales</taxon>
        <taxon>Aspergillaceae</taxon>
        <taxon>Aspergillus</taxon>
        <taxon>Aspergillus subgen. Nidulantes</taxon>
    </lineage>
</organism>
<proteinExistence type="predicted"/>
<dbReference type="RefSeq" id="XP_040708988.1">
    <property type="nucleotide sequence ID" value="XM_040845994.1"/>
</dbReference>
<feature type="compositionally biased region" description="Basic residues" evidence="1">
    <location>
        <begin position="155"/>
        <end position="165"/>
    </location>
</feature>
<evidence type="ECO:0000313" key="3">
    <source>
        <dbReference type="Proteomes" id="UP000184356"/>
    </source>
</evidence>
<dbReference type="AlphaFoldDB" id="A0A1L9U0J8"/>
<dbReference type="Proteomes" id="UP000184356">
    <property type="component" value="Unassembled WGS sequence"/>
</dbReference>
<dbReference type="EMBL" id="KV878582">
    <property type="protein sequence ID" value="OJJ65182.1"/>
    <property type="molecule type" value="Genomic_DNA"/>
</dbReference>
<feature type="compositionally biased region" description="Polar residues" evidence="1">
    <location>
        <begin position="1"/>
        <end position="15"/>
    </location>
</feature>
<feature type="region of interest" description="Disordered" evidence="1">
    <location>
        <begin position="136"/>
        <end position="165"/>
    </location>
</feature>
<protein>
    <submittedName>
        <fullName evidence="2">Uncharacterized protein</fullName>
    </submittedName>
</protein>
<evidence type="ECO:0000256" key="1">
    <source>
        <dbReference type="SAM" id="MobiDB-lite"/>
    </source>
</evidence>
<feature type="region of interest" description="Disordered" evidence="1">
    <location>
        <begin position="1"/>
        <end position="81"/>
    </location>
</feature>
<feature type="compositionally biased region" description="Basic residues" evidence="1">
    <location>
        <begin position="63"/>
        <end position="79"/>
    </location>
</feature>
<dbReference type="OrthoDB" id="10424442at2759"/>
<evidence type="ECO:0000313" key="2">
    <source>
        <dbReference type="EMBL" id="OJJ65182.1"/>
    </source>
</evidence>
<accession>A0A1L9U0J8</accession>
<reference evidence="3" key="1">
    <citation type="journal article" date="2017" name="Genome Biol.">
        <title>Comparative genomics reveals high biological diversity and specific adaptations in the industrially and medically important fungal genus Aspergillus.</title>
        <authorList>
            <person name="de Vries R.P."/>
            <person name="Riley R."/>
            <person name="Wiebenga A."/>
            <person name="Aguilar-Osorio G."/>
            <person name="Amillis S."/>
            <person name="Uchima C.A."/>
            <person name="Anderluh G."/>
            <person name="Asadollahi M."/>
            <person name="Askin M."/>
            <person name="Barry K."/>
            <person name="Battaglia E."/>
            <person name="Bayram O."/>
            <person name="Benocci T."/>
            <person name="Braus-Stromeyer S.A."/>
            <person name="Caldana C."/>
            <person name="Canovas D."/>
            <person name="Cerqueira G.C."/>
            <person name="Chen F."/>
            <person name="Chen W."/>
            <person name="Choi C."/>
            <person name="Clum A."/>
            <person name="Dos Santos R.A."/>
            <person name="Damasio A.R."/>
            <person name="Diallinas G."/>
            <person name="Emri T."/>
            <person name="Fekete E."/>
            <person name="Flipphi M."/>
            <person name="Freyberg S."/>
            <person name="Gallo A."/>
            <person name="Gournas C."/>
            <person name="Habgood R."/>
            <person name="Hainaut M."/>
            <person name="Harispe M.L."/>
            <person name="Henrissat B."/>
            <person name="Hilden K.S."/>
            <person name="Hope R."/>
            <person name="Hossain A."/>
            <person name="Karabika E."/>
            <person name="Karaffa L."/>
            <person name="Karanyi Z."/>
            <person name="Krasevec N."/>
            <person name="Kuo A."/>
            <person name="Kusch H."/>
            <person name="LaButti K."/>
            <person name="Lagendijk E.L."/>
            <person name="Lapidus A."/>
            <person name="Levasseur A."/>
            <person name="Lindquist E."/>
            <person name="Lipzen A."/>
            <person name="Logrieco A.F."/>
            <person name="MacCabe A."/>
            <person name="Maekelae M.R."/>
            <person name="Malavazi I."/>
            <person name="Melin P."/>
            <person name="Meyer V."/>
            <person name="Mielnichuk N."/>
            <person name="Miskei M."/>
            <person name="Molnar A.P."/>
            <person name="Mule G."/>
            <person name="Ngan C.Y."/>
            <person name="Orejas M."/>
            <person name="Orosz E."/>
            <person name="Ouedraogo J.P."/>
            <person name="Overkamp K.M."/>
            <person name="Park H.-S."/>
            <person name="Perrone G."/>
            <person name="Piumi F."/>
            <person name="Punt P.J."/>
            <person name="Ram A.F."/>
            <person name="Ramon A."/>
            <person name="Rauscher S."/>
            <person name="Record E."/>
            <person name="Riano-Pachon D.M."/>
            <person name="Robert V."/>
            <person name="Roehrig J."/>
            <person name="Ruller R."/>
            <person name="Salamov A."/>
            <person name="Salih N.S."/>
            <person name="Samson R.A."/>
            <person name="Sandor E."/>
            <person name="Sanguinetti M."/>
            <person name="Schuetze T."/>
            <person name="Sepcic K."/>
            <person name="Shelest E."/>
            <person name="Sherlock G."/>
            <person name="Sophianopoulou V."/>
            <person name="Squina F.M."/>
            <person name="Sun H."/>
            <person name="Susca A."/>
            <person name="Todd R.B."/>
            <person name="Tsang A."/>
            <person name="Unkles S.E."/>
            <person name="van de Wiele N."/>
            <person name="van Rossen-Uffink D."/>
            <person name="Oliveira J.V."/>
            <person name="Vesth T.C."/>
            <person name="Visser J."/>
            <person name="Yu J.-H."/>
            <person name="Zhou M."/>
            <person name="Andersen M.R."/>
            <person name="Archer D.B."/>
            <person name="Baker S.E."/>
            <person name="Benoit I."/>
            <person name="Brakhage A.A."/>
            <person name="Braus G.H."/>
            <person name="Fischer R."/>
            <person name="Frisvad J.C."/>
            <person name="Goldman G.H."/>
            <person name="Houbraken J."/>
            <person name="Oakley B."/>
            <person name="Pocsi I."/>
            <person name="Scazzocchio C."/>
            <person name="Seiboth B."/>
            <person name="vanKuyk P.A."/>
            <person name="Wortman J."/>
            <person name="Dyer P.S."/>
            <person name="Grigoriev I.V."/>
        </authorList>
    </citation>
    <scope>NUCLEOTIDE SEQUENCE [LARGE SCALE GENOMIC DNA]</scope>
    <source>
        <strain evidence="3">CBS 593.65</strain>
    </source>
</reference>